<keyword evidence="2 8" id="KW-0602">Photosynthesis</keyword>
<comment type="caution">
    <text evidence="10">The sequence shown here is derived from an EMBL/GenBank/DDBJ whole genome shotgun (WGS) entry which is preliminary data.</text>
</comment>
<dbReference type="AlphaFoldDB" id="A0A6B3NN19"/>
<comment type="subcellular location">
    <subcellularLocation>
        <location evidence="8">Cellular thylakoid membrane</location>
        <topology evidence="8">Single-pass membrane protein</topology>
    </subcellularLocation>
    <subcellularLocation>
        <location evidence="1">Membrane</location>
    </subcellularLocation>
</comment>
<evidence type="ECO:0000256" key="2">
    <source>
        <dbReference type="ARBA" id="ARBA00022531"/>
    </source>
</evidence>
<dbReference type="NCBIfam" id="NF009711">
    <property type="entry name" value="PRK13240.1"/>
    <property type="match status" value="1"/>
</dbReference>
<keyword evidence="7 8" id="KW-0604">Photosystem II</keyword>
<dbReference type="GO" id="GO:0015979">
    <property type="term" value="P:photosynthesis"/>
    <property type="evidence" value="ECO:0007669"/>
    <property type="project" value="UniProtKB-UniRule"/>
</dbReference>
<organism evidence="10">
    <name type="scientific">Symploca sp. SIO1C4</name>
    <dbReference type="NCBI Taxonomy" id="2607765"/>
    <lineage>
        <taxon>Bacteria</taxon>
        <taxon>Bacillati</taxon>
        <taxon>Cyanobacteriota</taxon>
        <taxon>Cyanophyceae</taxon>
        <taxon>Coleofasciculales</taxon>
        <taxon>Coleofasciculaceae</taxon>
        <taxon>Symploca</taxon>
    </lineage>
</organism>
<evidence type="ECO:0000256" key="4">
    <source>
        <dbReference type="ARBA" id="ARBA00022989"/>
    </source>
</evidence>
<evidence type="ECO:0000256" key="5">
    <source>
        <dbReference type="ARBA" id="ARBA00023078"/>
    </source>
</evidence>
<evidence type="ECO:0000256" key="3">
    <source>
        <dbReference type="ARBA" id="ARBA00022692"/>
    </source>
</evidence>
<dbReference type="GO" id="GO:0009523">
    <property type="term" value="C:photosystem II"/>
    <property type="evidence" value="ECO:0007669"/>
    <property type="project" value="UniProtKB-KW"/>
</dbReference>
<proteinExistence type="inferred from homology"/>
<comment type="function">
    <text evidence="8">Loosely associated component of the core of photosystem II (PSII). PSII is a light-driven water plastoquinone oxidoreductase, using light energy to abstract electrons from H(2)O, generating a proton gradient subsequently used for ATP formation.</text>
</comment>
<gene>
    <name evidence="8" type="primary">psbY</name>
    <name evidence="10" type="ORF">F6J89_25800</name>
</gene>
<dbReference type="InterPro" id="IPR009388">
    <property type="entry name" value="PSII_PsbY"/>
</dbReference>
<evidence type="ECO:0000313" key="10">
    <source>
        <dbReference type="EMBL" id="NER30941.1"/>
    </source>
</evidence>
<dbReference type="HAMAP" id="MF_00717">
    <property type="entry name" value="PSII_PsbY"/>
    <property type="match status" value="1"/>
</dbReference>
<dbReference type="GO" id="GO:0030145">
    <property type="term" value="F:manganese ion binding"/>
    <property type="evidence" value="ECO:0007669"/>
    <property type="project" value="InterPro"/>
</dbReference>
<protein>
    <recommendedName>
        <fullName evidence="8">Photosystem II reaction center protein Y</fullName>
    </recommendedName>
</protein>
<feature type="topological domain" description="Lumenal" evidence="8">
    <location>
        <begin position="1"/>
        <end position="6"/>
    </location>
</feature>
<keyword evidence="4 8" id="KW-1133">Transmembrane helix</keyword>
<dbReference type="GO" id="GO:0031676">
    <property type="term" value="C:plasma membrane-derived thylakoid membrane"/>
    <property type="evidence" value="ECO:0007669"/>
    <property type="project" value="UniProtKB-SubCell"/>
</dbReference>
<feature type="transmembrane region" description="Helical" evidence="9">
    <location>
        <begin position="6"/>
        <end position="30"/>
    </location>
</feature>
<keyword evidence="5 8" id="KW-0793">Thylakoid</keyword>
<accession>A0A6B3NN19</accession>
<dbReference type="EMBL" id="JAAHFQ010000679">
    <property type="protein sequence ID" value="NER30941.1"/>
    <property type="molecule type" value="Genomic_DNA"/>
</dbReference>
<name>A0A6B3NN19_9CYAN</name>
<dbReference type="Pfam" id="PF06298">
    <property type="entry name" value="PsbY"/>
    <property type="match status" value="1"/>
</dbReference>
<evidence type="ECO:0000256" key="7">
    <source>
        <dbReference type="ARBA" id="ARBA00023276"/>
    </source>
</evidence>
<comment type="subunit">
    <text evidence="8">PSII is composed of 1 copy each of membrane proteins PsbA, PsbB, PsbC, PsbD, PsbE, PsbF, PsbH, PsbI, PsbJ, PsbK, PsbL, PsbM, PsbT, PsbX, PsbY, PsbZ, Psb30/Ycf12, peripheral proteins PsbO, CyanoQ (PsbQ), PsbU, PsbV and a large number of cofactors. It forms dimeric complexes.</text>
</comment>
<evidence type="ECO:0000256" key="1">
    <source>
        <dbReference type="ARBA" id="ARBA00004370"/>
    </source>
</evidence>
<evidence type="ECO:0000256" key="9">
    <source>
        <dbReference type="SAM" id="Phobius"/>
    </source>
</evidence>
<feature type="topological domain" description="Lumenal" evidence="8">
    <location>
        <begin position="26"/>
        <end position="40"/>
    </location>
</feature>
<keyword evidence="6 8" id="KW-0472">Membrane</keyword>
<keyword evidence="3 8" id="KW-0812">Transmembrane</keyword>
<evidence type="ECO:0000256" key="6">
    <source>
        <dbReference type="ARBA" id="ARBA00023136"/>
    </source>
</evidence>
<evidence type="ECO:0000256" key="8">
    <source>
        <dbReference type="HAMAP-Rule" id="MF_00717"/>
    </source>
</evidence>
<comment type="similarity">
    <text evidence="8">Belongs to the PsbY family.</text>
</comment>
<sequence length="40" mass="4378">MGIDWRIVIVLLPLILALGWVAFNIGAAALRQVQGFINKS</sequence>
<reference evidence="10" key="1">
    <citation type="submission" date="2019-11" db="EMBL/GenBank/DDBJ databases">
        <title>Genomic insights into an expanded diversity of filamentous marine cyanobacteria reveals the extraordinary biosynthetic potential of Moorea and Okeania.</title>
        <authorList>
            <person name="Ferreira Leao T."/>
            <person name="Wang M."/>
            <person name="Moss N."/>
            <person name="Da Silva R."/>
            <person name="Sanders J."/>
            <person name="Nurk S."/>
            <person name="Gurevich A."/>
            <person name="Humphrey G."/>
            <person name="Reher R."/>
            <person name="Zhu Q."/>
            <person name="Belda-Ferre P."/>
            <person name="Glukhov E."/>
            <person name="Rex R."/>
            <person name="Dorrestein P.C."/>
            <person name="Knight R."/>
            <person name="Pevzner P."/>
            <person name="Gerwick W.H."/>
            <person name="Gerwick L."/>
        </authorList>
    </citation>
    <scope>NUCLEOTIDE SEQUENCE</scope>
    <source>
        <strain evidence="10">SIO1C4</strain>
    </source>
</reference>